<keyword evidence="2" id="KW-0732">Signal</keyword>
<feature type="chain" id="PRO_5031132577" description="Ig-like domain-containing protein" evidence="2">
    <location>
        <begin position="26"/>
        <end position="618"/>
    </location>
</feature>
<accession>A0A7V8NW43</accession>
<dbReference type="InterPro" id="IPR043504">
    <property type="entry name" value="Peptidase_S1_PA_chymotrypsin"/>
</dbReference>
<dbReference type="Proteomes" id="UP000567293">
    <property type="component" value="Unassembled WGS sequence"/>
</dbReference>
<protein>
    <recommendedName>
        <fullName evidence="5">Ig-like domain-containing protein</fullName>
    </recommendedName>
</protein>
<dbReference type="PROSITE" id="PS51257">
    <property type="entry name" value="PROKAR_LIPOPROTEIN"/>
    <property type="match status" value="1"/>
</dbReference>
<name>A0A7V8NW43_9BACT</name>
<evidence type="ECO:0000256" key="2">
    <source>
        <dbReference type="SAM" id="SignalP"/>
    </source>
</evidence>
<feature type="region of interest" description="Disordered" evidence="1">
    <location>
        <begin position="587"/>
        <end position="618"/>
    </location>
</feature>
<dbReference type="AlphaFoldDB" id="A0A7V8NW43"/>
<sequence length="618" mass="62367">MRPTVWLIPGLVVCLLLGSCGGGSGSPPPPPVAVAVTPNPISVAIFTTQQFTATVNGQSSTAVTWEVNGVTGGSQTTGYISASGLFVAPSGVPTTSSGNGKVTTAPVTVTAVSTANPNSSASATVTILPPNDNPQVGVIKLGTSGGNQNDSSTSGNTITCCGGTLGSLVTRGGTQYILSDNHVLARTDLAAIGESIIQPGLVDTRCGQDVFATVAQLSQFYNLETGPAPAIDAAIAQVATGAVDSTGKILFLGATTDANNVPVPDAPRAGAGVAASLNMAVAKSGRSTGLTCSTVLATSVNTSVQYQRGCGTGTMFSKTFAGQVDIAGGSFSAAGDSGSLIVTQNTADPVALLFAGSDTDTVGNPVSDVLNFFQSGGNSVTFVGGAAHQVIGCTLPVKPASATLTVPTSTASAEGLQKATSARDAHAAELLAHPEVQAVGVGASYDHPGEAAILLFVNQGQPRTNLPATVDGIRARIIEGELFSRRGVLSPEESATLEQSAAPPQLVYSISETEVRRAKIVHETHVDELMKMDGVQGVGITSSLDSPGEAALMIFLIRGVAHAAILPLIDGLRTRVRESTRFRAGFADSQPTRGCSAPSPGKGLEKPPAKVATRRLAG</sequence>
<keyword evidence="4" id="KW-1185">Reference proteome</keyword>
<evidence type="ECO:0000313" key="3">
    <source>
        <dbReference type="EMBL" id="MBA0088461.1"/>
    </source>
</evidence>
<evidence type="ECO:0000313" key="4">
    <source>
        <dbReference type="Proteomes" id="UP000567293"/>
    </source>
</evidence>
<feature type="signal peptide" evidence="2">
    <location>
        <begin position="1"/>
        <end position="25"/>
    </location>
</feature>
<evidence type="ECO:0008006" key="5">
    <source>
        <dbReference type="Google" id="ProtNLM"/>
    </source>
</evidence>
<organism evidence="3 4">
    <name type="scientific">Candidatus Acidiferrum panamense</name>
    <dbReference type="NCBI Taxonomy" id="2741543"/>
    <lineage>
        <taxon>Bacteria</taxon>
        <taxon>Pseudomonadati</taxon>
        <taxon>Acidobacteriota</taxon>
        <taxon>Terriglobia</taxon>
        <taxon>Candidatus Acidiferrales</taxon>
        <taxon>Candidatus Acidiferrum</taxon>
    </lineage>
</organism>
<gene>
    <name evidence="3" type="ORF">HRJ53_26035</name>
</gene>
<reference evidence="3" key="1">
    <citation type="submission" date="2020-06" db="EMBL/GenBank/DDBJ databases">
        <title>Legume-microbial interactions unlock mineral nutrients during tropical forest succession.</title>
        <authorList>
            <person name="Epihov D.Z."/>
        </authorList>
    </citation>
    <scope>NUCLEOTIDE SEQUENCE [LARGE SCALE GENOMIC DNA]</scope>
    <source>
        <strain evidence="3">Pan2503</strain>
    </source>
</reference>
<dbReference type="EMBL" id="JACDQQ010002510">
    <property type="protein sequence ID" value="MBA0088461.1"/>
    <property type="molecule type" value="Genomic_DNA"/>
</dbReference>
<proteinExistence type="predicted"/>
<dbReference type="Gene3D" id="2.40.10.10">
    <property type="entry name" value="Trypsin-like serine proteases"/>
    <property type="match status" value="1"/>
</dbReference>
<evidence type="ECO:0000256" key="1">
    <source>
        <dbReference type="SAM" id="MobiDB-lite"/>
    </source>
</evidence>
<comment type="caution">
    <text evidence="3">The sequence shown here is derived from an EMBL/GenBank/DDBJ whole genome shotgun (WGS) entry which is preliminary data.</text>
</comment>